<dbReference type="InterPro" id="IPR019351">
    <property type="entry name" value="DUF2039"/>
</dbReference>
<accession>A0A139AG77</accession>
<feature type="compositionally biased region" description="Basic residues" evidence="1">
    <location>
        <begin position="236"/>
        <end position="246"/>
    </location>
</feature>
<feature type="region of interest" description="Disordered" evidence="1">
    <location>
        <begin position="1"/>
        <end position="30"/>
    </location>
</feature>
<evidence type="ECO:0000256" key="1">
    <source>
        <dbReference type="SAM" id="MobiDB-lite"/>
    </source>
</evidence>
<dbReference type="Proteomes" id="UP000070544">
    <property type="component" value="Unassembled WGS sequence"/>
</dbReference>
<feature type="region of interest" description="Disordered" evidence="1">
    <location>
        <begin position="164"/>
        <end position="246"/>
    </location>
</feature>
<sequence length="246" mass="27076">MPPEKVSSAKGGKHASKNHHQNKTAWLHNPKTGHVAAMRELPIRGLCGKCRDILEWRKRMGKYKPLTVPKKCVGCGNKTVKDAYHVVCNKCAAEKRVCAKCQTSTDIVEIVESIPRSAARRTSESGPSLSPALTELLPFLPERHRRTVLRKLERGDWTDEEAVEKAGKLRRKGGDEDFDDLDDLDGFSSEDGEGEEEGVGQGEGSDEEDGEDEDFDSGEDEDFDSGEDEEEGAGKVKGKGKLKPGR</sequence>
<feature type="compositionally biased region" description="Basic and acidic residues" evidence="1">
    <location>
        <begin position="164"/>
        <end position="175"/>
    </location>
</feature>
<feature type="compositionally biased region" description="Basic residues" evidence="1">
    <location>
        <begin position="11"/>
        <end position="22"/>
    </location>
</feature>
<feature type="compositionally biased region" description="Acidic residues" evidence="1">
    <location>
        <begin position="176"/>
        <end position="231"/>
    </location>
</feature>
<proteinExistence type="predicted"/>
<dbReference type="Pfam" id="PF10217">
    <property type="entry name" value="DUF2039"/>
    <property type="match status" value="1"/>
</dbReference>
<dbReference type="PANTHER" id="PTHR22876:SF5">
    <property type="entry name" value="CHROMOSOME 9 OPEN READING FRAME 85"/>
    <property type="match status" value="1"/>
</dbReference>
<evidence type="ECO:0000313" key="2">
    <source>
        <dbReference type="EMBL" id="KXS15811.1"/>
    </source>
</evidence>
<dbReference type="OMA" id="GFKNSMH"/>
<evidence type="ECO:0000313" key="3">
    <source>
        <dbReference type="Proteomes" id="UP000070544"/>
    </source>
</evidence>
<dbReference type="EMBL" id="KQ965759">
    <property type="protein sequence ID" value="KXS15811.1"/>
    <property type="molecule type" value="Genomic_DNA"/>
</dbReference>
<reference evidence="2 3" key="1">
    <citation type="journal article" date="2015" name="Genome Biol. Evol.">
        <title>Phylogenomic analyses indicate that early fungi evolved digesting cell walls of algal ancestors of land plants.</title>
        <authorList>
            <person name="Chang Y."/>
            <person name="Wang S."/>
            <person name="Sekimoto S."/>
            <person name="Aerts A.L."/>
            <person name="Choi C."/>
            <person name="Clum A."/>
            <person name="LaButti K.M."/>
            <person name="Lindquist E.A."/>
            <person name="Yee Ngan C."/>
            <person name="Ohm R.A."/>
            <person name="Salamov A.A."/>
            <person name="Grigoriev I.V."/>
            <person name="Spatafora J.W."/>
            <person name="Berbee M.L."/>
        </authorList>
    </citation>
    <scope>NUCLEOTIDE SEQUENCE [LARGE SCALE GENOMIC DNA]</scope>
    <source>
        <strain evidence="2 3">JEL478</strain>
    </source>
</reference>
<name>A0A139AG77_GONPJ</name>
<protein>
    <submittedName>
        <fullName evidence="2">Uncharacterized protein</fullName>
    </submittedName>
</protein>
<dbReference type="OrthoDB" id="250548at2759"/>
<dbReference type="PANTHER" id="PTHR22876">
    <property type="entry name" value="ZGC:101016"/>
    <property type="match status" value="1"/>
</dbReference>
<gene>
    <name evidence="2" type="ORF">M427DRAFT_155098</name>
</gene>
<dbReference type="AlphaFoldDB" id="A0A139AG77"/>
<organism evidence="2 3">
    <name type="scientific">Gonapodya prolifera (strain JEL478)</name>
    <name type="common">Monoblepharis prolifera</name>
    <dbReference type="NCBI Taxonomy" id="1344416"/>
    <lineage>
        <taxon>Eukaryota</taxon>
        <taxon>Fungi</taxon>
        <taxon>Fungi incertae sedis</taxon>
        <taxon>Chytridiomycota</taxon>
        <taxon>Chytridiomycota incertae sedis</taxon>
        <taxon>Monoblepharidomycetes</taxon>
        <taxon>Monoblepharidales</taxon>
        <taxon>Gonapodyaceae</taxon>
        <taxon>Gonapodya</taxon>
    </lineage>
</organism>
<keyword evidence="3" id="KW-1185">Reference proteome</keyword>